<dbReference type="EMBL" id="VIVN01000002">
    <property type="protein sequence ID" value="TWE06194.1"/>
    <property type="molecule type" value="Genomic_DNA"/>
</dbReference>
<dbReference type="InterPro" id="IPR009920">
    <property type="entry name" value="HEPPP_synth_su1"/>
</dbReference>
<evidence type="ECO:0000313" key="2">
    <source>
        <dbReference type="Proteomes" id="UP000319671"/>
    </source>
</evidence>
<sequence>MTVHDIRQKFTTIKEQVEKRVFDSYLLEFIETPKIDEEKLLVLVSLLESLELSFNQIQNYTMSTMLIQIALDTHDYISSETIDEKKRQLTVLAGDYFSGLYYQILAEAEDINMIKALSAGVKEVNENKILVYQTDLDGIESLMSGIRKIESSLLSKVADYFKVEFWDEFLGDLLLFKRLLIERNEYFQSGCSILFQSLKKLVFTGAKLEDLTEEQQQRLIQTCDEYIERLKHAVEKQLPNINDFLAKRVTALLGQYQPYAKTFVEEG</sequence>
<gene>
    <name evidence="1" type="ORF">FB550_102213</name>
</gene>
<keyword evidence="2" id="KW-1185">Reference proteome</keyword>
<dbReference type="Proteomes" id="UP000319671">
    <property type="component" value="Unassembled WGS sequence"/>
</dbReference>
<organism evidence="1 2">
    <name type="scientific">Neobacillus bataviensis</name>
    <dbReference type="NCBI Taxonomy" id="220685"/>
    <lineage>
        <taxon>Bacteria</taxon>
        <taxon>Bacillati</taxon>
        <taxon>Bacillota</taxon>
        <taxon>Bacilli</taxon>
        <taxon>Bacillales</taxon>
        <taxon>Bacillaceae</taxon>
        <taxon>Neobacillus</taxon>
    </lineage>
</organism>
<dbReference type="AlphaFoldDB" id="A0A561DS67"/>
<dbReference type="GO" id="GO:0009234">
    <property type="term" value="P:menaquinone biosynthetic process"/>
    <property type="evidence" value="ECO:0007669"/>
    <property type="project" value="InterPro"/>
</dbReference>
<proteinExistence type="predicted"/>
<dbReference type="Gene3D" id="1.20.120.1450">
    <property type="match status" value="1"/>
</dbReference>
<reference evidence="1 2" key="1">
    <citation type="submission" date="2019-06" db="EMBL/GenBank/DDBJ databases">
        <title>Sorghum-associated microbial communities from plants grown in Nebraska, USA.</title>
        <authorList>
            <person name="Schachtman D."/>
        </authorList>
    </citation>
    <scope>NUCLEOTIDE SEQUENCE [LARGE SCALE GENOMIC DNA]</scope>
    <source>
        <strain evidence="1 2">2482</strain>
    </source>
</reference>
<comment type="caution">
    <text evidence="1">The sequence shown here is derived from an EMBL/GenBank/DDBJ whole genome shotgun (WGS) entry which is preliminary data.</text>
</comment>
<protein>
    <submittedName>
        <fullName evidence="1">Heptaprenyl diphosphate synthase</fullName>
    </submittedName>
</protein>
<evidence type="ECO:0000313" key="1">
    <source>
        <dbReference type="EMBL" id="TWE06194.1"/>
    </source>
</evidence>
<name>A0A561DS67_9BACI</name>
<dbReference type="Pfam" id="PF07307">
    <property type="entry name" value="HEPPP_synt_1"/>
    <property type="match status" value="1"/>
</dbReference>
<dbReference type="RefSeq" id="WP_261380582.1">
    <property type="nucleotide sequence ID" value="NZ_VIVN01000002.1"/>
</dbReference>
<accession>A0A561DS67</accession>